<feature type="region of interest" description="Disordered" evidence="1">
    <location>
        <begin position="1"/>
        <end position="24"/>
    </location>
</feature>
<gene>
    <name evidence="3" type="ORF">AAJ76_8200010760</name>
</gene>
<dbReference type="GeneID" id="36321467"/>
<dbReference type="VEuPathDB" id="MicrosporidiaDB:AAJ76_8200010760"/>
<keyword evidence="2" id="KW-0812">Transmembrane</keyword>
<dbReference type="EMBL" id="JPQZ01000082">
    <property type="protein sequence ID" value="KKO74332.1"/>
    <property type="molecule type" value="Genomic_DNA"/>
</dbReference>
<comment type="caution">
    <text evidence="3">The sequence shown here is derived from an EMBL/GenBank/DDBJ whole genome shotgun (WGS) entry which is preliminary data.</text>
</comment>
<keyword evidence="4" id="KW-1185">Reference proteome</keyword>
<organism evidence="3 4">
    <name type="scientific">Vairimorpha ceranae</name>
    <dbReference type="NCBI Taxonomy" id="40302"/>
    <lineage>
        <taxon>Eukaryota</taxon>
        <taxon>Fungi</taxon>
        <taxon>Fungi incertae sedis</taxon>
        <taxon>Microsporidia</taxon>
        <taxon>Nosematidae</taxon>
        <taxon>Vairimorpha</taxon>
    </lineage>
</organism>
<proteinExistence type="predicted"/>
<reference evidence="3 4" key="1">
    <citation type="journal article" date="2015" name="Environ. Microbiol.">
        <title>Genome analyses suggest the presence of polyploidy and recent human-driven expansions in eight global populations of the honeybee pathogen Nosema ceranae.</title>
        <authorList>
            <person name="Pelin A."/>
            <person name="Selman M."/>
            <person name="Aris-Brosou S."/>
            <person name="Farinelli L."/>
            <person name="Corradi N."/>
        </authorList>
    </citation>
    <scope>NUCLEOTIDE SEQUENCE [LARGE SCALE GENOMIC DNA]</scope>
    <source>
        <strain evidence="3 4">PA08 1199</strain>
    </source>
</reference>
<evidence type="ECO:0000256" key="2">
    <source>
        <dbReference type="SAM" id="Phobius"/>
    </source>
</evidence>
<evidence type="ECO:0000313" key="3">
    <source>
        <dbReference type="EMBL" id="KKO74332.1"/>
    </source>
</evidence>
<evidence type="ECO:0000256" key="1">
    <source>
        <dbReference type="SAM" id="MobiDB-lite"/>
    </source>
</evidence>
<feature type="transmembrane region" description="Helical" evidence="2">
    <location>
        <begin position="59"/>
        <end position="78"/>
    </location>
</feature>
<dbReference type="Proteomes" id="UP000034350">
    <property type="component" value="Unassembled WGS sequence"/>
</dbReference>
<protein>
    <submittedName>
        <fullName evidence="3">Uncharacterized protein</fullName>
    </submittedName>
</protein>
<dbReference type="AlphaFoldDB" id="A0A0F9YNR5"/>
<keyword evidence="2" id="KW-1133">Transmembrane helix</keyword>
<evidence type="ECO:0000313" key="4">
    <source>
        <dbReference type="Proteomes" id="UP000034350"/>
    </source>
</evidence>
<dbReference type="RefSeq" id="XP_024330074.1">
    <property type="nucleotide sequence ID" value="XM_024476513.1"/>
</dbReference>
<accession>A0A0F9YNR5</accession>
<keyword evidence="2" id="KW-0472">Membrane</keyword>
<name>A0A0F9YNR5_9MICR</name>
<sequence>MEELEKHPNKNFRNTNRKNEISNIGHREPSINNLLKLYFKQGLLPFNNGNNHREIWDLFIFRSFLPIIQVTIFLFQIIF</sequence>